<dbReference type="OrthoDB" id="2654184at2"/>
<dbReference type="Pfam" id="PF09388">
    <property type="entry name" value="SpoOE-like"/>
    <property type="match status" value="1"/>
</dbReference>
<dbReference type="SUPFAM" id="SSF140500">
    <property type="entry name" value="BAS1536-like"/>
    <property type="match status" value="1"/>
</dbReference>
<dbReference type="GO" id="GO:0043937">
    <property type="term" value="P:regulation of sporulation"/>
    <property type="evidence" value="ECO:0007669"/>
    <property type="project" value="InterPro"/>
</dbReference>
<dbReference type="GO" id="GO:0046983">
    <property type="term" value="F:protein dimerization activity"/>
    <property type="evidence" value="ECO:0007669"/>
    <property type="project" value="InterPro"/>
</dbReference>
<organism evidence="1 2">
    <name type="scientific">Paenibacillus tyrfis</name>
    <dbReference type="NCBI Taxonomy" id="1501230"/>
    <lineage>
        <taxon>Bacteria</taxon>
        <taxon>Bacillati</taxon>
        <taxon>Bacillota</taxon>
        <taxon>Bacilli</taxon>
        <taxon>Bacillales</taxon>
        <taxon>Paenibacillaceae</taxon>
        <taxon>Paenibacillus</taxon>
    </lineage>
</organism>
<dbReference type="Proteomes" id="UP000028123">
    <property type="component" value="Unassembled WGS sequence"/>
</dbReference>
<reference evidence="1 2" key="1">
    <citation type="submission" date="2014-06" db="EMBL/GenBank/DDBJ databases">
        <title>Draft genome sequence of Paenibacillus sp. MSt1.</title>
        <authorList>
            <person name="Aw Y.K."/>
            <person name="Ong K.S."/>
            <person name="Gan H.M."/>
            <person name="Lee S.M."/>
        </authorList>
    </citation>
    <scope>NUCLEOTIDE SEQUENCE [LARGE SCALE GENOMIC DNA]</scope>
    <source>
        <strain evidence="1 2">MSt1</strain>
    </source>
</reference>
<dbReference type="RefSeq" id="WP_036685568.1">
    <property type="nucleotide sequence ID" value="NZ_JNVM01000016.1"/>
</dbReference>
<accession>A0A081P121</accession>
<dbReference type="EMBL" id="JNVM01000016">
    <property type="protein sequence ID" value="KEQ24394.1"/>
    <property type="molecule type" value="Genomic_DNA"/>
</dbReference>
<name>A0A081P121_9BACL</name>
<dbReference type="AlphaFoldDB" id="A0A081P121"/>
<evidence type="ECO:0000313" key="2">
    <source>
        <dbReference type="Proteomes" id="UP000028123"/>
    </source>
</evidence>
<dbReference type="InterPro" id="IPR018540">
    <property type="entry name" value="Spo0E-like"/>
</dbReference>
<sequence length="60" mass="6596">MLIQAQLEHRIRSCIDELNALVTGQGCSLTDPEVVHKSMELDELILLAMRPLQPAGKVAV</sequence>
<evidence type="ECO:0000313" key="1">
    <source>
        <dbReference type="EMBL" id="KEQ24394.1"/>
    </source>
</evidence>
<dbReference type="eggNOG" id="ENOG5032JJ4">
    <property type="taxonomic scope" value="Bacteria"/>
</dbReference>
<proteinExistence type="predicted"/>
<keyword evidence="2" id="KW-1185">Reference proteome</keyword>
<dbReference type="InterPro" id="IPR036638">
    <property type="entry name" value="HLH_DNA-bd_sf"/>
</dbReference>
<dbReference type="Gene3D" id="4.10.280.10">
    <property type="entry name" value="Helix-loop-helix DNA-binding domain"/>
    <property type="match status" value="1"/>
</dbReference>
<dbReference type="InterPro" id="IPR037208">
    <property type="entry name" value="Spo0E-like_sf"/>
</dbReference>
<gene>
    <name evidence="1" type="ORF">ET33_08915</name>
</gene>
<comment type="caution">
    <text evidence="1">The sequence shown here is derived from an EMBL/GenBank/DDBJ whole genome shotgun (WGS) entry which is preliminary data.</text>
</comment>
<protein>
    <submittedName>
        <fullName evidence="1">Uncharacterized protein</fullName>
    </submittedName>
</protein>